<evidence type="ECO:0000313" key="4">
    <source>
        <dbReference type="EMBL" id="ANQ15164.1"/>
    </source>
</evidence>
<dbReference type="InterPro" id="IPR011059">
    <property type="entry name" value="Metal-dep_hydrolase_composite"/>
</dbReference>
<evidence type="ECO:0000256" key="2">
    <source>
        <dbReference type="ARBA" id="ARBA00022801"/>
    </source>
</evidence>
<dbReference type="InterPro" id="IPR013108">
    <property type="entry name" value="Amidohydro_3"/>
</dbReference>
<dbReference type="SUPFAM" id="SSF51556">
    <property type="entry name" value="Metallo-dependent hydrolases"/>
    <property type="match status" value="1"/>
</dbReference>
<evidence type="ECO:0000256" key="1">
    <source>
        <dbReference type="ARBA" id="ARBA00022723"/>
    </source>
</evidence>
<sequence>MKADTAVINFRLEGQDAFQVALIKQGYFVQFLSQNEVDVSGLEVDNVIDAKGQLMLPGLIETHVHLDKACTVSRCQLQQGTLQEAIEQTAALKHAFTYDDVYQRGKRVLEKAITQGTSYMRTHVEIDPVIGLTSFDAIKQLKQDYAWAITLELCVFPQEGLHNNPGTHDLLVSALEQGADVLGGCPYTDSDPEQQIRTLFALAVEHDVDLDFHLDFDLDSSSMSLPHVLEMTREFEYQDRVTVGHVTKLSALKPDYLAEIAKQMVSAGVRLTALPSTDLFLNGREYDHLVPRGVAPLLPLSAHGVCCSVSSNNIENPFTPYGDASQVRQANLYANIAQLGTPNELRQCFEWISGESAKIMRLADYGIGVGKVADVVFFDANSQAEVVATIQPPSMGLKSGAVTFTRQKTMLKPPQSTVADTVVNE</sequence>
<dbReference type="GO" id="GO:0019239">
    <property type="term" value="F:deaminase activity"/>
    <property type="evidence" value="ECO:0007669"/>
    <property type="project" value="UniProtKB-ARBA"/>
</dbReference>
<proteinExistence type="predicted"/>
<dbReference type="AlphaFoldDB" id="A0AAN0Y7A6"/>
<dbReference type="InterPro" id="IPR052349">
    <property type="entry name" value="Metallo-hydrolase_Enzymes"/>
</dbReference>
<dbReference type="RefSeq" id="WP_020334355.1">
    <property type="nucleotide sequence ID" value="NZ_ATFJ01000021.1"/>
</dbReference>
<dbReference type="Gene3D" id="2.30.40.10">
    <property type="entry name" value="Urease, subunit C, domain 1"/>
    <property type="match status" value="1"/>
</dbReference>
<keyword evidence="5" id="KW-1185">Reference proteome</keyword>
<organism evidence="4 5">
    <name type="scientific">Vibrio natriegens NBRC 15636 = ATCC 14048 = DSM 759</name>
    <dbReference type="NCBI Taxonomy" id="1219067"/>
    <lineage>
        <taxon>Bacteria</taxon>
        <taxon>Pseudomonadati</taxon>
        <taxon>Pseudomonadota</taxon>
        <taxon>Gammaproteobacteria</taxon>
        <taxon>Vibrionales</taxon>
        <taxon>Vibrionaceae</taxon>
        <taxon>Vibrio</taxon>
    </lineage>
</organism>
<dbReference type="Pfam" id="PF07969">
    <property type="entry name" value="Amidohydro_3"/>
    <property type="match status" value="2"/>
</dbReference>
<dbReference type="FunFam" id="3.20.20.140:FF:000019">
    <property type="entry name" value="Cytosine deaminase"/>
    <property type="match status" value="1"/>
</dbReference>
<dbReference type="Gene3D" id="3.20.20.140">
    <property type="entry name" value="Metal-dependent hydrolases"/>
    <property type="match status" value="1"/>
</dbReference>
<feature type="domain" description="Amidohydrolase 3" evidence="3">
    <location>
        <begin position="156"/>
        <end position="385"/>
    </location>
</feature>
<dbReference type="Proteomes" id="UP000092741">
    <property type="component" value="Chromosome 2"/>
</dbReference>
<dbReference type="KEGG" id="vna:PN96_17020"/>
<dbReference type="CDD" id="cd01293">
    <property type="entry name" value="Bact_CD"/>
    <property type="match status" value="1"/>
</dbReference>
<gene>
    <name evidence="4" type="ORF">BA890_20865</name>
</gene>
<feature type="domain" description="Amidohydrolase 3" evidence="3">
    <location>
        <begin position="47"/>
        <end position="124"/>
    </location>
</feature>
<dbReference type="GeneID" id="70914533"/>
<keyword evidence="2" id="KW-0378">Hydrolase</keyword>
<dbReference type="SUPFAM" id="SSF51338">
    <property type="entry name" value="Composite domain of metallo-dependent hydrolases"/>
    <property type="match status" value="1"/>
</dbReference>
<accession>A0AAN0Y7A6</accession>
<dbReference type="GO" id="GO:0016814">
    <property type="term" value="F:hydrolase activity, acting on carbon-nitrogen (but not peptide) bonds, in cyclic amidines"/>
    <property type="evidence" value="ECO:0007669"/>
    <property type="project" value="UniProtKB-ARBA"/>
</dbReference>
<name>A0AAN0Y7A6_VIBNA</name>
<evidence type="ECO:0000259" key="3">
    <source>
        <dbReference type="Pfam" id="PF07969"/>
    </source>
</evidence>
<keyword evidence="1" id="KW-0479">Metal-binding</keyword>
<evidence type="ECO:0000313" key="5">
    <source>
        <dbReference type="Proteomes" id="UP000092741"/>
    </source>
</evidence>
<dbReference type="PANTHER" id="PTHR32027">
    <property type="entry name" value="CYTOSINE DEAMINASE"/>
    <property type="match status" value="1"/>
</dbReference>
<dbReference type="GO" id="GO:0046872">
    <property type="term" value="F:metal ion binding"/>
    <property type="evidence" value="ECO:0007669"/>
    <property type="project" value="UniProtKB-KW"/>
</dbReference>
<reference evidence="4 5" key="1">
    <citation type="submission" date="2016-07" db="EMBL/GenBank/DDBJ databases">
        <title>Developing Vibrio natriegens as a novel, fast-growing host for biotechnology.</title>
        <authorList>
            <person name="Weinstock M.T."/>
            <person name="Hesek E.D."/>
            <person name="Wilson C.M."/>
            <person name="Gibson D.G."/>
        </authorList>
    </citation>
    <scope>NUCLEOTIDE SEQUENCE [LARGE SCALE GENOMIC DNA]</scope>
    <source>
        <strain evidence="4 5">ATCC 14048</strain>
    </source>
</reference>
<dbReference type="EMBL" id="CP016346">
    <property type="protein sequence ID" value="ANQ15164.1"/>
    <property type="molecule type" value="Genomic_DNA"/>
</dbReference>
<protein>
    <submittedName>
        <fullName evidence="4">Amidohydrolase</fullName>
    </submittedName>
</protein>
<dbReference type="InterPro" id="IPR032466">
    <property type="entry name" value="Metal_Hydrolase"/>
</dbReference>
<dbReference type="PANTHER" id="PTHR32027:SF9">
    <property type="entry name" value="BLL3847 PROTEIN"/>
    <property type="match status" value="1"/>
</dbReference>